<dbReference type="Proteomes" id="UP000317494">
    <property type="component" value="Unassembled WGS sequence"/>
</dbReference>
<feature type="region of interest" description="Disordered" evidence="1">
    <location>
        <begin position="242"/>
        <end position="270"/>
    </location>
</feature>
<feature type="compositionally biased region" description="Basic and acidic residues" evidence="1">
    <location>
        <begin position="257"/>
        <end position="270"/>
    </location>
</feature>
<dbReference type="AlphaFoldDB" id="A0A507D4R7"/>
<evidence type="ECO:0000256" key="1">
    <source>
        <dbReference type="SAM" id="MobiDB-lite"/>
    </source>
</evidence>
<evidence type="ECO:0000313" key="3">
    <source>
        <dbReference type="Proteomes" id="UP000317494"/>
    </source>
</evidence>
<accession>A0A507D4R7</accession>
<name>A0A507D4R7_9FUNG</name>
<sequence>MAHSIGFYTAPARPNNFVRDRVLWRVATFTASVLFQRAVELRKKKVSSGNSSIKGSNYVENAHTADSSACMLDGTVMYPPSEQWAFFDDYISSNPVYMTPSLRIDLGYLNQLMGNSRTPWEVFPNETDVEVYPGWYPYYKRVYTHYFLYILETGWKLEMLNRLPEGDPIPALARTPPIPDNLDLPPYNELSRNSYVFRSTQASTVVMDPRAATQSISFHDGSSIGSAAASNAGVANGGSNLAVGGSGTSTRPNGGSDCERLQRRSARFEH</sequence>
<protein>
    <submittedName>
        <fullName evidence="2">Uncharacterized protein</fullName>
    </submittedName>
</protein>
<organism evidence="2 3">
    <name type="scientific">Synchytrium endobioticum</name>
    <dbReference type="NCBI Taxonomy" id="286115"/>
    <lineage>
        <taxon>Eukaryota</taxon>
        <taxon>Fungi</taxon>
        <taxon>Fungi incertae sedis</taxon>
        <taxon>Chytridiomycota</taxon>
        <taxon>Chytridiomycota incertae sedis</taxon>
        <taxon>Chytridiomycetes</taxon>
        <taxon>Synchytriales</taxon>
        <taxon>Synchytriaceae</taxon>
        <taxon>Synchytrium</taxon>
    </lineage>
</organism>
<dbReference type="EMBL" id="QEAN01000136">
    <property type="protein sequence ID" value="TPX46414.1"/>
    <property type="molecule type" value="Genomic_DNA"/>
</dbReference>
<reference evidence="2 3" key="1">
    <citation type="journal article" date="2019" name="Sci. Rep.">
        <title>Comparative genomics of chytrid fungi reveal insights into the obligate biotrophic and pathogenic lifestyle of Synchytrium endobioticum.</title>
        <authorList>
            <person name="van de Vossenberg B.T.L.H."/>
            <person name="Warris S."/>
            <person name="Nguyen H.D.T."/>
            <person name="van Gent-Pelzer M.P.E."/>
            <person name="Joly D.L."/>
            <person name="van de Geest H.C."/>
            <person name="Bonants P.J.M."/>
            <person name="Smith D.S."/>
            <person name="Levesque C.A."/>
            <person name="van der Lee T.A.J."/>
        </authorList>
    </citation>
    <scope>NUCLEOTIDE SEQUENCE [LARGE SCALE GENOMIC DNA]</scope>
    <source>
        <strain evidence="2 3">MB42</strain>
    </source>
</reference>
<gene>
    <name evidence="2" type="ORF">SeMB42_g03697</name>
</gene>
<evidence type="ECO:0000313" key="2">
    <source>
        <dbReference type="EMBL" id="TPX46414.1"/>
    </source>
</evidence>
<dbReference type="VEuPathDB" id="FungiDB:SeMB42_g03697"/>
<keyword evidence="3" id="KW-1185">Reference proteome</keyword>
<proteinExistence type="predicted"/>
<comment type="caution">
    <text evidence="2">The sequence shown here is derived from an EMBL/GenBank/DDBJ whole genome shotgun (WGS) entry which is preliminary data.</text>
</comment>